<keyword evidence="3" id="KW-0464">Manganese</keyword>
<dbReference type="EMBL" id="AJVK01017408">
    <property type="status" value="NOT_ANNOTATED_CDS"/>
    <property type="molecule type" value="Genomic_DNA"/>
</dbReference>
<dbReference type="InterPro" id="IPR029052">
    <property type="entry name" value="Metallo-depent_PP-like"/>
</dbReference>
<dbReference type="PANTHER" id="PTHR45668">
    <property type="entry name" value="SERINE/THREONINE-PROTEIN PHOSPHATASE 5-RELATED"/>
    <property type="match status" value="1"/>
</dbReference>
<evidence type="ECO:0000313" key="5">
    <source>
        <dbReference type="Proteomes" id="UP000092462"/>
    </source>
</evidence>
<accession>A0A1B0DNC3</accession>
<dbReference type="CDD" id="cd23767">
    <property type="entry name" value="IQCD"/>
    <property type="match status" value="1"/>
</dbReference>
<dbReference type="PROSITE" id="PS50096">
    <property type="entry name" value="IQ"/>
    <property type="match status" value="1"/>
</dbReference>
<dbReference type="VEuPathDB" id="VectorBase:PPAPM1_004281"/>
<evidence type="ECO:0000313" key="4">
    <source>
        <dbReference type="EnsemblMetazoa" id="PPAI009968-PA"/>
    </source>
</evidence>
<dbReference type="EnsemblMetazoa" id="PPAI009968-RA">
    <property type="protein sequence ID" value="PPAI009968-PA"/>
    <property type="gene ID" value="PPAI009968"/>
</dbReference>
<dbReference type="Proteomes" id="UP000092462">
    <property type="component" value="Unassembled WGS sequence"/>
</dbReference>
<dbReference type="InterPro" id="IPR051134">
    <property type="entry name" value="PPP_phosphatase"/>
</dbReference>
<dbReference type="SUPFAM" id="SSF56300">
    <property type="entry name" value="Metallo-dependent phosphatases"/>
    <property type="match status" value="1"/>
</dbReference>
<proteinExistence type="predicted"/>
<comment type="cofactor">
    <cofactor evidence="1">
        <name>Mn(2+)</name>
        <dbReference type="ChEBI" id="CHEBI:29035"/>
    </cofactor>
</comment>
<dbReference type="InterPro" id="IPR000048">
    <property type="entry name" value="IQ_motif_EF-hand-BS"/>
</dbReference>
<evidence type="ECO:0000256" key="2">
    <source>
        <dbReference type="ARBA" id="ARBA00022723"/>
    </source>
</evidence>
<dbReference type="VEuPathDB" id="VectorBase:PPAI009968"/>
<sequence>MKAAILIQRWYRRYLARMEVRRRFSWTIFQNLEYAGEQDQLRLYNFFNALLTHIPDTVSKQTDSCESSRSSSTEGIDMKFSDESDELAEEGISGPEKQAYRGPHITFPLTKKDLDALIDLFRKKKYNRLHPKYVAGILREAKARLKRQPNLNQASTAISKQVTICGDLHGKLDDLLVIFHKVSIISSINS</sequence>
<keyword evidence="2" id="KW-0479">Metal-binding</keyword>
<protein>
    <submittedName>
        <fullName evidence="4">Uncharacterized protein</fullName>
    </submittedName>
</protein>
<keyword evidence="5" id="KW-1185">Reference proteome</keyword>
<dbReference type="AlphaFoldDB" id="A0A1B0DNC3"/>
<dbReference type="EMBL" id="AJVK01017409">
    <property type="status" value="NOT_ANNOTATED_CDS"/>
    <property type="molecule type" value="Genomic_DNA"/>
</dbReference>
<organism evidence="4 5">
    <name type="scientific">Phlebotomus papatasi</name>
    <name type="common">Sandfly</name>
    <dbReference type="NCBI Taxonomy" id="29031"/>
    <lineage>
        <taxon>Eukaryota</taxon>
        <taxon>Metazoa</taxon>
        <taxon>Ecdysozoa</taxon>
        <taxon>Arthropoda</taxon>
        <taxon>Hexapoda</taxon>
        <taxon>Insecta</taxon>
        <taxon>Pterygota</taxon>
        <taxon>Neoptera</taxon>
        <taxon>Endopterygota</taxon>
        <taxon>Diptera</taxon>
        <taxon>Nematocera</taxon>
        <taxon>Psychodoidea</taxon>
        <taxon>Psychodidae</taxon>
        <taxon>Phlebotomus</taxon>
        <taxon>Phlebotomus</taxon>
    </lineage>
</organism>
<reference evidence="4" key="1">
    <citation type="submission" date="2022-08" db="UniProtKB">
        <authorList>
            <consortium name="EnsemblMetazoa"/>
        </authorList>
    </citation>
    <scope>IDENTIFICATION</scope>
    <source>
        <strain evidence="4">Israel</strain>
    </source>
</reference>
<dbReference type="PANTHER" id="PTHR45668:SF3">
    <property type="entry name" value="SERINE_THREONINE-PROTEIN PHOSPHATASE RDGC"/>
    <property type="match status" value="1"/>
</dbReference>
<dbReference type="EMBL" id="AJVK01017410">
    <property type="status" value="NOT_ANNOTATED_CDS"/>
    <property type="molecule type" value="Genomic_DNA"/>
</dbReference>
<dbReference type="Pfam" id="PF00612">
    <property type="entry name" value="IQ"/>
    <property type="match status" value="1"/>
</dbReference>
<evidence type="ECO:0000256" key="1">
    <source>
        <dbReference type="ARBA" id="ARBA00001936"/>
    </source>
</evidence>
<name>A0A1B0DNC3_PHLPP</name>
<dbReference type="Gene3D" id="3.60.21.10">
    <property type="match status" value="1"/>
</dbReference>
<evidence type="ECO:0000256" key="3">
    <source>
        <dbReference type="ARBA" id="ARBA00023211"/>
    </source>
</evidence>
<dbReference type="GO" id="GO:0046872">
    <property type="term" value="F:metal ion binding"/>
    <property type="evidence" value="ECO:0007669"/>
    <property type="project" value="UniProtKB-KW"/>
</dbReference>